<evidence type="ECO:0000259" key="4">
    <source>
        <dbReference type="Pfam" id="PF11380"/>
    </source>
</evidence>
<comment type="similarity">
    <text evidence="1">Belongs to the stealth family.</text>
</comment>
<dbReference type="Proteomes" id="UP000319483">
    <property type="component" value="Unassembled WGS sequence"/>
</dbReference>
<dbReference type="PANTHER" id="PTHR24045">
    <property type="match status" value="1"/>
</dbReference>
<dbReference type="InterPro" id="IPR047141">
    <property type="entry name" value="Stealth"/>
</dbReference>
<dbReference type="PANTHER" id="PTHR24045:SF0">
    <property type="entry name" value="N-ACETYLGLUCOSAMINE-1-PHOSPHOTRANSFERASE SUBUNITS ALPHA_BETA"/>
    <property type="match status" value="1"/>
</dbReference>
<dbReference type="RefSeq" id="WP_039126787.1">
    <property type="nucleotide sequence ID" value="NZ_CAMLAP010000022.1"/>
</dbReference>
<evidence type="ECO:0000256" key="1">
    <source>
        <dbReference type="ARBA" id="ARBA00007583"/>
    </source>
</evidence>
<dbReference type="Pfam" id="PF17101">
    <property type="entry name" value="Stealth_CR1"/>
    <property type="match status" value="1"/>
</dbReference>
<dbReference type="AlphaFoldDB" id="A0A556RVF8"/>
<accession>A0A556RVF8</accession>
<evidence type="ECO:0000256" key="3">
    <source>
        <dbReference type="ARBA" id="ARBA00023169"/>
    </source>
</evidence>
<proteinExistence type="inferred from homology"/>
<dbReference type="InterPro" id="IPR021520">
    <property type="entry name" value="Stealth_CR2"/>
</dbReference>
<keyword evidence="2" id="KW-0808">Transferase</keyword>
<evidence type="ECO:0000313" key="7">
    <source>
        <dbReference type="Proteomes" id="UP000319483"/>
    </source>
</evidence>
<evidence type="ECO:0000259" key="5">
    <source>
        <dbReference type="Pfam" id="PF17101"/>
    </source>
</evidence>
<dbReference type="GO" id="GO:0016772">
    <property type="term" value="F:transferase activity, transferring phosphorus-containing groups"/>
    <property type="evidence" value="ECO:0007669"/>
    <property type="project" value="InterPro"/>
</dbReference>
<feature type="domain" description="Stealth protein CR1 conserved region 1" evidence="5">
    <location>
        <begin position="58"/>
        <end position="83"/>
    </location>
</feature>
<keyword evidence="3" id="KW-0270">Exopolysaccharide synthesis</keyword>
<name>A0A556RVF8_9GAMM</name>
<dbReference type="GO" id="GO:0000271">
    <property type="term" value="P:polysaccharide biosynthetic process"/>
    <property type="evidence" value="ECO:0007669"/>
    <property type="project" value="UniProtKB-KW"/>
</dbReference>
<evidence type="ECO:0000256" key="2">
    <source>
        <dbReference type="ARBA" id="ARBA00022679"/>
    </source>
</evidence>
<feature type="domain" description="Stealth protein CR2 conserved region 2" evidence="4">
    <location>
        <begin position="97"/>
        <end position="197"/>
    </location>
</feature>
<dbReference type="InterPro" id="IPR031358">
    <property type="entry name" value="Stealth_CR1"/>
</dbReference>
<gene>
    <name evidence="6" type="ORF">FPQ15_13410</name>
</gene>
<comment type="caution">
    <text evidence="6">The sequence shown here is derived from an EMBL/GenBank/DDBJ whole genome shotgun (WGS) entry which is preliminary data.</text>
</comment>
<reference evidence="6 7" key="1">
    <citation type="submission" date="2019-07" db="EMBL/GenBank/DDBJ databases">
        <title>Gilliamella genomes.</title>
        <authorList>
            <person name="Zheng H."/>
        </authorList>
    </citation>
    <scope>NUCLEOTIDE SEQUENCE [LARGE SCALE GENOMIC DNA]</scope>
    <source>
        <strain evidence="6 7">W8127</strain>
    </source>
</reference>
<dbReference type="EMBL" id="VMHM01000021">
    <property type="protein sequence ID" value="TSJ92824.1"/>
    <property type="molecule type" value="Genomic_DNA"/>
</dbReference>
<organism evidence="6 7">
    <name type="scientific">Gilliamella apicola</name>
    <dbReference type="NCBI Taxonomy" id="1196095"/>
    <lineage>
        <taxon>Bacteria</taxon>
        <taxon>Pseudomonadati</taxon>
        <taxon>Pseudomonadota</taxon>
        <taxon>Gammaproteobacteria</taxon>
        <taxon>Orbales</taxon>
        <taxon>Orbaceae</taxon>
        <taxon>Gilliamella</taxon>
    </lineage>
</organism>
<protein>
    <submittedName>
        <fullName evidence="6">Capsule biosynthesis protein CapC</fullName>
    </submittedName>
</protein>
<dbReference type="Pfam" id="PF11380">
    <property type="entry name" value="Stealth_CR2"/>
    <property type="match status" value="1"/>
</dbReference>
<sequence>MSKFNKFIRNPGIFLRDYFINKYPLSFDEQGHNVIHENILITDDFRLYNIYENQCLETIDVVITWVNNNDPNWIKKLNYYKAHSKIDINHLSIDSSRFENHGELYYVIKSIESHIPWVNSIYLVTDEQIPEFPLSNKVKIIDHKQIINHKYLPTFNSHVIEAHLHNIPRLSENFIYFNDDVFIARKLPKTHFLSGNNLSSLFLNKKNLDQMIQKGINTPTLSASLNCRNLLLKKYNKKINNPLAHTYVPLKKSYFELAWTLFTNEINGFLPNRFRYENDLNLATFLVPWMMYLEGKSKLSRDICYYFNVRSSTAKTNYTFLSNRYESLPHSFCANDFSAKNINEKNYKDNLIKFLSRFYI</sequence>
<evidence type="ECO:0000313" key="6">
    <source>
        <dbReference type="EMBL" id="TSJ92824.1"/>
    </source>
</evidence>